<dbReference type="AlphaFoldDB" id="A0AAV5M9L6"/>
<comment type="caution">
    <text evidence="1">The sequence shown here is derived from an EMBL/GenBank/DDBJ whole genome shotgun (WGS) entry which is preliminary data.</text>
</comment>
<sequence>MTKMAVTVVQHAVAYWPPNEKSARKPKIWVLYPDYKHSLLVKVASIREVVLGAPLRCYPAICMGNHFLLTGGKCHRGVSNEIQGLHRYCLCYFLPEGLTGGLNNAPRLWSPSTPMELNGAPEDALSANAEFVSFGKKLDHTVSNSSTFNAYVNDNIMLSMLYGGSSNLSLFPAYIISVLRGIYAYPDAATCGVFNSSRLCTVFNSHPFFEVTLMLIRNLPYFATGSESCQTGFRGI</sequence>
<organism evidence="1 2">
    <name type="scientific">Rubroshorea leprosula</name>
    <dbReference type="NCBI Taxonomy" id="152421"/>
    <lineage>
        <taxon>Eukaryota</taxon>
        <taxon>Viridiplantae</taxon>
        <taxon>Streptophyta</taxon>
        <taxon>Embryophyta</taxon>
        <taxon>Tracheophyta</taxon>
        <taxon>Spermatophyta</taxon>
        <taxon>Magnoliopsida</taxon>
        <taxon>eudicotyledons</taxon>
        <taxon>Gunneridae</taxon>
        <taxon>Pentapetalae</taxon>
        <taxon>rosids</taxon>
        <taxon>malvids</taxon>
        <taxon>Malvales</taxon>
        <taxon>Dipterocarpaceae</taxon>
        <taxon>Rubroshorea</taxon>
    </lineage>
</organism>
<accession>A0AAV5M9L6</accession>
<dbReference type="Proteomes" id="UP001054252">
    <property type="component" value="Unassembled WGS sequence"/>
</dbReference>
<proteinExistence type="predicted"/>
<protein>
    <submittedName>
        <fullName evidence="1">Uncharacterized protein</fullName>
    </submittedName>
</protein>
<name>A0AAV5M9L6_9ROSI</name>
<evidence type="ECO:0000313" key="1">
    <source>
        <dbReference type="EMBL" id="GKV45729.1"/>
    </source>
</evidence>
<gene>
    <name evidence="1" type="ORF">SLEP1_g52780</name>
</gene>
<reference evidence="1 2" key="1">
    <citation type="journal article" date="2021" name="Commun. Biol.">
        <title>The genome of Shorea leprosula (Dipterocarpaceae) highlights the ecological relevance of drought in aseasonal tropical rainforests.</title>
        <authorList>
            <person name="Ng K.K.S."/>
            <person name="Kobayashi M.J."/>
            <person name="Fawcett J.A."/>
            <person name="Hatakeyama M."/>
            <person name="Paape T."/>
            <person name="Ng C.H."/>
            <person name="Ang C.C."/>
            <person name="Tnah L.H."/>
            <person name="Lee C.T."/>
            <person name="Nishiyama T."/>
            <person name="Sese J."/>
            <person name="O'Brien M.J."/>
            <person name="Copetti D."/>
            <person name="Mohd Noor M.I."/>
            <person name="Ong R.C."/>
            <person name="Putra M."/>
            <person name="Sireger I.Z."/>
            <person name="Indrioko S."/>
            <person name="Kosugi Y."/>
            <person name="Izuno A."/>
            <person name="Isagi Y."/>
            <person name="Lee S.L."/>
            <person name="Shimizu K.K."/>
        </authorList>
    </citation>
    <scope>NUCLEOTIDE SEQUENCE [LARGE SCALE GENOMIC DNA]</scope>
    <source>
        <strain evidence="1">214</strain>
    </source>
</reference>
<keyword evidence="2" id="KW-1185">Reference proteome</keyword>
<dbReference type="EMBL" id="BPVZ01000197">
    <property type="protein sequence ID" value="GKV45729.1"/>
    <property type="molecule type" value="Genomic_DNA"/>
</dbReference>
<evidence type="ECO:0000313" key="2">
    <source>
        <dbReference type="Proteomes" id="UP001054252"/>
    </source>
</evidence>